<evidence type="ECO:0000313" key="14">
    <source>
        <dbReference type="EMBL" id="GAB20012.1"/>
    </source>
</evidence>
<evidence type="ECO:0000256" key="7">
    <source>
        <dbReference type="ARBA" id="ARBA00022840"/>
    </source>
</evidence>
<dbReference type="HAMAP" id="MF_01487">
    <property type="entry name" value="RecD"/>
    <property type="match status" value="1"/>
</dbReference>
<dbReference type="eggNOG" id="COG0507">
    <property type="taxonomic scope" value="Bacteria"/>
</dbReference>
<evidence type="ECO:0000256" key="9">
    <source>
        <dbReference type="ARBA" id="ARBA00023204"/>
    </source>
</evidence>
<dbReference type="Proteomes" id="UP000035034">
    <property type="component" value="Unassembled WGS sequence"/>
</dbReference>
<keyword evidence="3 11" id="KW-0227">DNA damage</keyword>
<organism evidence="14 15">
    <name type="scientific">Gordonia effusa NBRC 100432</name>
    <dbReference type="NCBI Taxonomy" id="1077974"/>
    <lineage>
        <taxon>Bacteria</taxon>
        <taxon>Bacillati</taxon>
        <taxon>Actinomycetota</taxon>
        <taxon>Actinomycetes</taxon>
        <taxon>Mycobacteriales</taxon>
        <taxon>Gordoniaceae</taxon>
        <taxon>Gordonia</taxon>
    </lineage>
</organism>
<dbReference type="InterPro" id="IPR050534">
    <property type="entry name" value="Coronavir_polyprotein_1ab"/>
</dbReference>
<dbReference type="GO" id="GO:0043139">
    <property type="term" value="F:5'-3' DNA helicase activity"/>
    <property type="evidence" value="ECO:0007669"/>
    <property type="project" value="UniProtKB-UniRule"/>
</dbReference>
<dbReference type="Pfam" id="PF13245">
    <property type="entry name" value="AAA_19"/>
    <property type="match status" value="1"/>
</dbReference>
<dbReference type="InterPro" id="IPR027417">
    <property type="entry name" value="P-loop_NTPase"/>
</dbReference>
<reference evidence="14 15" key="1">
    <citation type="submission" date="2011-12" db="EMBL/GenBank/DDBJ databases">
        <title>Whole genome shotgun sequence of Gordonia effusa NBRC 100432.</title>
        <authorList>
            <person name="Yoshida I."/>
            <person name="Takarada H."/>
            <person name="Hosoyama A."/>
            <person name="Tsuchikane K."/>
            <person name="Katsumata H."/>
            <person name="Yamazaki S."/>
            <person name="Fujita N."/>
        </authorList>
    </citation>
    <scope>NUCLEOTIDE SEQUENCE [LARGE SCALE GENOMIC DNA]</scope>
    <source>
        <strain evidence="14 15">NBRC 100432</strain>
    </source>
</reference>
<feature type="domain" description="RecBCD enzyme subunit RecD N-terminal" evidence="13">
    <location>
        <begin position="27"/>
        <end position="119"/>
    </location>
</feature>
<dbReference type="AlphaFoldDB" id="H0R4L1"/>
<evidence type="ECO:0000259" key="12">
    <source>
        <dbReference type="Pfam" id="PF13538"/>
    </source>
</evidence>
<evidence type="ECO:0000256" key="1">
    <source>
        <dbReference type="ARBA" id="ARBA00022722"/>
    </source>
</evidence>
<dbReference type="InterPro" id="IPR006344">
    <property type="entry name" value="RecD"/>
</dbReference>
<dbReference type="Gene3D" id="1.10.10.1020">
    <property type="entry name" value="RecBCD complex, subunit RecD, N-terminal domain"/>
    <property type="match status" value="1"/>
</dbReference>
<dbReference type="GO" id="GO:0005524">
    <property type="term" value="F:ATP binding"/>
    <property type="evidence" value="ECO:0007669"/>
    <property type="project" value="UniProtKB-UniRule"/>
</dbReference>
<evidence type="ECO:0000256" key="10">
    <source>
        <dbReference type="ARBA" id="ARBA00023235"/>
    </source>
</evidence>
<comment type="caution">
    <text evidence="14">The sequence shown here is derived from an EMBL/GenBank/DDBJ whole genome shotgun (WGS) entry which is preliminary data.</text>
</comment>
<evidence type="ECO:0000256" key="6">
    <source>
        <dbReference type="ARBA" id="ARBA00022839"/>
    </source>
</evidence>
<comment type="catalytic activity">
    <reaction evidence="11">
        <text>ATP + H2O = ADP + phosphate + H(+)</text>
        <dbReference type="Rhea" id="RHEA:13065"/>
        <dbReference type="ChEBI" id="CHEBI:15377"/>
        <dbReference type="ChEBI" id="CHEBI:15378"/>
        <dbReference type="ChEBI" id="CHEBI:30616"/>
        <dbReference type="ChEBI" id="CHEBI:43474"/>
        <dbReference type="ChEBI" id="CHEBI:456216"/>
        <dbReference type="EC" id="5.6.2.3"/>
    </reaction>
</comment>
<name>H0R4L1_9ACTN</name>
<comment type="miscellaneous">
    <text evidence="11">In the RecBCD complex, RecB has a slow 3'-5' helicase, an exonuclease activity and loads RecA onto ssDNA, RecD has a fast 5'-3' helicase activity, while RecC stimulates the ATPase and processivity of the RecB helicase and contributes to recognition of the Chi site.</text>
</comment>
<proteinExistence type="inferred from homology"/>
<dbReference type="GO" id="GO:0016887">
    <property type="term" value="F:ATP hydrolysis activity"/>
    <property type="evidence" value="ECO:0007669"/>
    <property type="project" value="RHEA"/>
</dbReference>
<dbReference type="InterPro" id="IPR041851">
    <property type="entry name" value="RecD_N_sf"/>
</dbReference>
<dbReference type="STRING" id="1077974.GOEFS_105_00230"/>
<dbReference type="GO" id="GO:0000724">
    <property type="term" value="P:double-strand break repair via homologous recombination"/>
    <property type="evidence" value="ECO:0007669"/>
    <property type="project" value="UniProtKB-UniRule"/>
</dbReference>
<evidence type="ECO:0000259" key="13">
    <source>
        <dbReference type="Pfam" id="PF21185"/>
    </source>
</evidence>
<dbReference type="NCBIfam" id="TIGR01447">
    <property type="entry name" value="recD"/>
    <property type="match status" value="1"/>
</dbReference>
<keyword evidence="6 11" id="KW-0269">Exonuclease</keyword>
<keyword evidence="2 11" id="KW-0547">Nucleotide-binding</keyword>
<protein>
    <recommendedName>
        <fullName evidence="11">RecBCD enzyme subunit RecD</fullName>
        <ecNumber evidence="11">5.6.2.3</ecNumber>
    </recommendedName>
    <alternativeName>
        <fullName evidence="11">DNA 5'-3' helicase subunit RecD</fullName>
    </alternativeName>
    <alternativeName>
        <fullName evidence="11">Exonuclease V subunit RecD</fullName>
        <shortName evidence="11">ExoV subunit RecD</shortName>
    </alternativeName>
    <alternativeName>
        <fullName evidence="11">Helicase/nuclease RecBCD subunit RecD</fullName>
    </alternativeName>
</protein>
<dbReference type="RefSeq" id="WP_007319347.1">
    <property type="nucleotide sequence ID" value="NZ_BAEH01000105.1"/>
</dbReference>
<dbReference type="PANTHER" id="PTHR43788:SF6">
    <property type="entry name" value="DNA HELICASE B"/>
    <property type="match status" value="1"/>
</dbReference>
<dbReference type="GO" id="GO:0008854">
    <property type="term" value="F:exodeoxyribonuclease V activity"/>
    <property type="evidence" value="ECO:0007669"/>
    <property type="project" value="InterPro"/>
</dbReference>
<dbReference type="CDD" id="cd18809">
    <property type="entry name" value="SF1_C_RecD"/>
    <property type="match status" value="1"/>
</dbReference>
<keyword evidence="1 11" id="KW-0540">Nuclease</keyword>
<comment type="function">
    <text evidence="11">A helicase/nuclease that prepares dsDNA breaks (DSB) for recombinational DNA repair. Binds to DSBs and unwinds DNA via a highly rapid and processive ATP-dependent bidirectional helicase activity. Unwinds dsDNA until it encounters a Chi (crossover hotspot instigator) sequence from the 3' direction. Cuts ssDNA a few nucleotides 3' to the Chi site. The properties and activities of the enzyme are changed at Chi. The Chi-altered holoenzyme produces a long 3'-ssDNA overhang and facilitates RecA-binding to the ssDNA for homologous DNA recombination and repair. Holoenzyme degrades any linearized DNA that is unable to undergo homologous recombination. In the holoenzyme this subunit has ssDNA-dependent ATPase and 5'-3' helicase activity. When added to pre-assembled RecBC greatly stimulates nuclease activity and augments holoenzyme processivity. Negatively regulates the RecA-loading ability of RecBCD.</text>
</comment>
<dbReference type="EMBL" id="BAEH01000105">
    <property type="protein sequence ID" value="GAB20012.1"/>
    <property type="molecule type" value="Genomic_DNA"/>
</dbReference>
<keyword evidence="4 11" id="KW-0378">Hydrolase</keyword>
<evidence type="ECO:0000256" key="11">
    <source>
        <dbReference type="HAMAP-Rule" id="MF_01487"/>
    </source>
</evidence>
<keyword evidence="5 11" id="KW-0347">Helicase</keyword>
<dbReference type="CDD" id="cd17933">
    <property type="entry name" value="DEXSc_RecD-like"/>
    <property type="match status" value="1"/>
</dbReference>
<keyword evidence="9 11" id="KW-0234">DNA repair</keyword>
<evidence type="ECO:0000256" key="4">
    <source>
        <dbReference type="ARBA" id="ARBA00022801"/>
    </source>
</evidence>
<feature type="domain" description="UvrD-like helicase C-terminal" evidence="12">
    <location>
        <begin position="546"/>
        <end position="594"/>
    </location>
</feature>
<dbReference type="InterPro" id="IPR049550">
    <property type="entry name" value="RecD_N"/>
</dbReference>
<gene>
    <name evidence="11 14" type="primary">recD</name>
    <name evidence="14" type="ORF">GOEFS_105_00230</name>
</gene>
<keyword evidence="7 11" id="KW-0067">ATP-binding</keyword>
<comment type="similarity">
    <text evidence="11">Belongs to the RecD family.</text>
</comment>
<keyword evidence="15" id="KW-1185">Reference proteome</keyword>
<feature type="binding site" evidence="11">
    <location>
        <begin position="203"/>
        <end position="210"/>
    </location>
    <ligand>
        <name>ATP</name>
        <dbReference type="ChEBI" id="CHEBI:30616"/>
    </ligand>
</feature>
<sequence>MSEVSEDVLDGQRVHSVRNALTAFNRAGVLSAADVHVASRLAELSKSDVGDEVLLAAALAVRAVRSGSTCVELNRVSELAADFPDDELPWPTTEAMVTALSESALVIGGDAGPLRPLAMAQSVDGPLLYLRKFFRQESAIRKILAERVASRPDVDVGALRDAMRTVFHAVDPMGQTQNGELFYNRQFAAAVLAATSWTTVLAGGPGTGKTYTVARILHVLELLDGESSRIGLCAPTGRAAAQLQSSVTDYGRLPAGTSAVTVHRLLGSRSDGTFRHGPSNRLPYDVVVVDETSMLPMTMMSRLIASLRSDTRLILVGDPHQLASVEAGAVLADLVARDTSGPANPVFDQVALSGRGDFSPTERAVLADGVITLARGYRFGAQIGDVADAVNAGDADKVLEFAADPAYERITMVSPEELEGVRDDVLRWARELHDRAAAGDADGALDALDRHRVLCAHRDGSSGVSGWSRRIADWLTSVDGYQQVSLDAANWYVGQPLLVTANDRQHDIYNGDSGVVVASGATVTSVFRRGKKVKALHPSQLGNAIPVYAMTIHRSQGSQFDEVTVVLPPERSELLTRELLYTALTRAKGRVRIVGTPESLRAAVGRRVQRASGLRGEITVIGEVDATRG</sequence>
<comment type="subunit">
    <text evidence="11">Heterotrimer of RecB, RecC and RecD. All subunits contribute to DNA-binding.</text>
</comment>
<dbReference type="GO" id="GO:0003677">
    <property type="term" value="F:DNA binding"/>
    <property type="evidence" value="ECO:0007669"/>
    <property type="project" value="UniProtKB-UniRule"/>
</dbReference>
<evidence type="ECO:0000256" key="5">
    <source>
        <dbReference type="ARBA" id="ARBA00022806"/>
    </source>
</evidence>
<evidence type="ECO:0000256" key="3">
    <source>
        <dbReference type="ARBA" id="ARBA00022763"/>
    </source>
</evidence>
<dbReference type="Pfam" id="PF21185">
    <property type="entry name" value="RecD_N"/>
    <property type="match status" value="1"/>
</dbReference>
<dbReference type="EC" id="5.6.2.3" evidence="11"/>
<dbReference type="InterPro" id="IPR027785">
    <property type="entry name" value="UvrD-like_helicase_C"/>
</dbReference>
<dbReference type="GO" id="GO:0017116">
    <property type="term" value="F:single-stranded DNA helicase activity"/>
    <property type="evidence" value="ECO:0007669"/>
    <property type="project" value="TreeGrafter"/>
</dbReference>
<dbReference type="GO" id="GO:0009338">
    <property type="term" value="C:exodeoxyribonuclease V complex"/>
    <property type="evidence" value="ECO:0007669"/>
    <property type="project" value="InterPro"/>
</dbReference>
<keyword evidence="8 11" id="KW-0238">DNA-binding</keyword>
<evidence type="ECO:0000313" key="15">
    <source>
        <dbReference type="Proteomes" id="UP000035034"/>
    </source>
</evidence>
<dbReference type="Gene3D" id="3.40.50.300">
    <property type="entry name" value="P-loop containing nucleotide triphosphate hydrolases"/>
    <property type="match status" value="3"/>
</dbReference>
<evidence type="ECO:0000256" key="8">
    <source>
        <dbReference type="ARBA" id="ARBA00023125"/>
    </source>
</evidence>
<accession>H0R4L1</accession>
<evidence type="ECO:0000256" key="2">
    <source>
        <dbReference type="ARBA" id="ARBA00022741"/>
    </source>
</evidence>
<keyword evidence="10 11" id="KW-0413">Isomerase</keyword>
<dbReference type="Pfam" id="PF13538">
    <property type="entry name" value="UvrD_C_2"/>
    <property type="match status" value="1"/>
</dbReference>
<dbReference type="PANTHER" id="PTHR43788">
    <property type="entry name" value="DNA2/NAM7 HELICASE FAMILY MEMBER"/>
    <property type="match status" value="1"/>
</dbReference>
<dbReference type="SUPFAM" id="SSF52540">
    <property type="entry name" value="P-loop containing nucleoside triphosphate hydrolases"/>
    <property type="match status" value="2"/>
</dbReference>